<keyword evidence="1" id="KW-0812">Transmembrane</keyword>
<accession>A0ABN6XHN8</accession>
<keyword evidence="1" id="KW-0472">Membrane</keyword>
<gene>
    <name evidence="2" type="ORF">GCM10025866_02700</name>
</gene>
<dbReference type="Proteomes" id="UP001321498">
    <property type="component" value="Chromosome"/>
</dbReference>
<sequence length="160" mass="17669">MTLAQAAAAAAPTLDPLVALLFAGVSGAVVAGAGGLVGIWLQGRREHQRWKREERLRAYVAFLRRLDQYNVDLRRSAAKGRRFIRSDTSDVISTLVLLGPRAVADAGRDAITAMLDKGQAIRELPEEERGDVSKYEQHTRDFNQARSRFLHACQKELGLS</sequence>
<protein>
    <submittedName>
        <fullName evidence="2">Uncharacterized protein</fullName>
    </submittedName>
</protein>
<evidence type="ECO:0000313" key="2">
    <source>
        <dbReference type="EMBL" id="BDZ44361.1"/>
    </source>
</evidence>
<evidence type="ECO:0000256" key="1">
    <source>
        <dbReference type="SAM" id="Phobius"/>
    </source>
</evidence>
<organism evidence="2 3">
    <name type="scientific">Naasia aerilata</name>
    <dbReference type="NCBI Taxonomy" id="1162966"/>
    <lineage>
        <taxon>Bacteria</taxon>
        <taxon>Bacillati</taxon>
        <taxon>Actinomycetota</taxon>
        <taxon>Actinomycetes</taxon>
        <taxon>Micrococcales</taxon>
        <taxon>Microbacteriaceae</taxon>
        <taxon>Naasia</taxon>
    </lineage>
</organism>
<evidence type="ECO:0000313" key="3">
    <source>
        <dbReference type="Proteomes" id="UP001321498"/>
    </source>
</evidence>
<proteinExistence type="predicted"/>
<dbReference type="EMBL" id="AP027731">
    <property type="protein sequence ID" value="BDZ44361.1"/>
    <property type="molecule type" value="Genomic_DNA"/>
</dbReference>
<keyword evidence="1" id="KW-1133">Transmembrane helix</keyword>
<reference evidence="3" key="1">
    <citation type="journal article" date="2019" name="Int. J. Syst. Evol. Microbiol.">
        <title>The Global Catalogue of Microorganisms (GCM) 10K type strain sequencing project: providing services to taxonomists for standard genome sequencing and annotation.</title>
        <authorList>
            <consortium name="The Broad Institute Genomics Platform"/>
            <consortium name="The Broad Institute Genome Sequencing Center for Infectious Disease"/>
            <person name="Wu L."/>
            <person name="Ma J."/>
        </authorList>
    </citation>
    <scope>NUCLEOTIDE SEQUENCE [LARGE SCALE GENOMIC DNA]</scope>
    <source>
        <strain evidence="3">NBRC 108725</strain>
    </source>
</reference>
<dbReference type="RefSeq" id="WP_286277828.1">
    <property type="nucleotide sequence ID" value="NZ_AP027731.1"/>
</dbReference>
<feature type="transmembrane region" description="Helical" evidence="1">
    <location>
        <begin position="20"/>
        <end position="41"/>
    </location>
</feature>
<keyword evidence="3" id="KW-1185">Reference proteome</keyword>
<name>A0ABN6XHN8_9MICO</name>